<feature type="transmembrane region" description="Helical" evidence="2">
    <location>
        <begin position="339"/>
        <end position="361"/>
    </location>
</feature>
<gene>
    <name evidence="3" type="ORF">HCN44_003773</name>
</gene>
<dbReference type="EMBL" id="JACMRX010000006">
    <property type="protein sequence ID" value="KAF7987910.1"/>
    <property type="molecule type" value="Genomic_DNA"/>
</dbReference>
<protein>
    <recommendedName>
        <fullName evidence="5">Neural proliferation differentiation and control protein 1</fullName>
    </recommendedName>
</protein>
<accession>A0A834XM69</accession>
<evidence type="ECO:0000256" key="1">
    <source>
        <dbReference type="SAM" id="MobiDB-lite"/>
    </source>
</evidence>
<dbReference type="InterPro" id="IPR009635">
    <property type="entry name" value="NPDC1"/>
</dbReference>
<dbReference type="AlphaFoldDB" id="A0A834XM69"/>
<keyword evidence="2" id="KW-1133">Transmembrane helix</keyword>
<keyword evidence="4" id="KW-1185">Reference proteome</keyword>
<feature type="region of interest" description="Disordered" evidence="1">
    <location>
        <begin position="419"/>
        <end position="484"/>
    </location>
</feature>
<reference evidence="3 4" key="1">
    <citation type="submission" date="2020-08" db="EMBL/GenBank/DDBJ databases">
        <title>Aphidius gifuensis genome sequencing and assembly.</title>
        <authorList>
            <person name="Du Z."/>
        </authorList>
    </citation>
    <scope>NUCLEOTIDE SEQUENCE [LARGE SCALE GENOMIC DNA]</scope>
    <source>
        <strain evidence="3">YNYX2018</strain>
        <tissue evidence="3">Adults</tissue>
    </source>
</reference>
<organism evidence="3 4">
    <name type="scientific">Aphidius gifuensis</name>
    <name type="common">Parasitoid wasp</name>
    <dbReference type="NCBI Taxonomy" id="684658"/>
    <lineage>
        <taxon>Eukaryota</taxon>
        <taxon>Metazoa</taxon>
        <taxon>Ecdysozoa</taxon>
        <taxon>Arthropoda</taxon>
        <taxon>Hexapoda</taxon>
        <taxon>Insecta</taxon>
        <taxon>Pterygota</taxon>
        <taxon>Neoptera</taxon>
        <taxon>Endopterygota</taxon>
        <taxon>Hymenoptera</taxon>
        <taxon>Apocrita</taxon>
        <taxon>Ichneumonoidea</taxon>
        <taxon>Braconidae</taxon>
        <taxon>Aphidiinae</taxon>
        <taxon>Aphidius</taxon>
    </lineage>
</organism>
<dbReference type="Pfam" id="PF06809">
    <property type="entry name" value="NPDC1"/>
    <property type="match status" value="1"/>
</dbReference>
<evidence type="ECO:0008006" key="5">
    <source>
        <dbReference type="Google" id="ProtNLM"/>
    </source>
</evidence>
<comment type="caution">
    <text evidence="3">The sequence shown here is derived from an EMBL/GenBank/DDBJ whole genome shotgun (WGS) entry which is preliminary data.</text>
</comment>
<feature type="compositionally biased region" description="Basic and acidic residues" evidence="1">
    <location>
        <begin position="456"/>
        <end position="467"/>
    </location>
</feature>
<evidence type="ECO:0000313" key="4">
    <source>
        <dbReference type="Proteomes" id="UP000639338"/>
    </source>
</evidence>
<keyword evidence="2" id="KW-0812">Transmembrane</keyword>
<dbReference type="GO" id="GO:0016020">
    <property type="term" value="C:membrane"/>
    <property type="evidence" value="ECO:0007669"/>
    <property type="project" value="InterPro"/>
</dbReference>
<evidence type="ECO:0000256" key="2">
    <source>
        <dbReference type="SAM" id="Phobius"/>
    </source>
</evidence>
<sequence length="484" mass="56848">MKIIHLTYRFTVILVFLIYNYCVDGLELYQSVESDEPPDQNLRLKQLEDYLESQDQRIKNYPVNSHKHSSIYNNEMLDYRRDEEKNILDLLLENSKILNILNNEKLKNYNRQEKNYKFNNPHLFKNFDNYYQDNYDEQQQKQQENINNYENQKIPFAESQFNEKMFIENYQHYPVRLNLQEWNNIYNENNPINKLKNKILEINSPRFNKLINKISVPENVPEFTYKFDNIIDENSENNFAFKPNDIRYYKNDNINEKIITPTMKIDTKIIDNNDIEKKNIITKKIIKPSTENITVIEAKKIFKNMIDIYGVNNLIPEPQRRASISQSDIGGLLDPKPSFYIIAFFVGCCAIMMFLLVLISLTWCRLERGAKAAADIEYPAYGVTGPNKDISPSGDQRLAHSAQMYHFQHQKQQIIAMEKSVARDPGSVSEAESDEENEEGDYTVYECPGLAPAGEMEVKNPLFHDDPTPATPLQKFHDDDHQHH</sequence>
<feature type="compositionally biased region" description="Basic and acidic residues" evidence="1">
    <location>
        <begin position="475"/>
        <end position="484"/>
    </location>
</feature>
<feature type="compositionally biased region" description="Acidic residues" evidence="1">
    <location>
        <begin position="431"/>
        <end position="441"/>
    </location>
</feature>
<dbReference type="PANTHER" id="PTHR23352:SF2">
    <property type="entry name" value="NEURAL PROLIFERATION DIFFERENTIATION AND CONTROL PROTEIN 1"/>
    <property type="match status" value="1"/>
</dbReference>
<dbReference type="Proteomes" id="UP000639338">
    <property type="component" value="Unassembled WGS sequence"/>
</dbReference>
<proteinExistence type="predicted"/>
<dbReference type="PANTHER" id="PTHR23352">
    <property type="entry name" value="NEURAL PROLIFERATION DIFFERENTIATION AND CONTROL PROTEIN-1 NPDC-1 PROTEIN"/>
    <property type="match status" value="1"/>
</dbReference>
<keyword evidence="2" id="KW-0472">Membrane</keyword>
<name>A0A834XM69_APHGI</name>
<dbReference type="OrthoDB" id="6270617at2759"/>
<evidence type="ECO:0000313" key="3">
    <source>
        <dbReference type="EMBL" id="KAF7987910.1"/>
    </source>
</evidence>